<keyword evidence="7" id="KW-1185">Reference proteome</keyword>
<dbReference type="PROSITE" id="PS00109">
    <property type="entry name" value="PROTEIN_KINASE_TYR"/>
    <property type="match status" value="1"/>
</dbReference>
<feature type="non-terminal residue" evidence="6">
    <location>
        <position position="1"/>
    </location>
</feature>
<dbReference type="InterPro" id="IPR020635">
    <property type="entry name" value="Tyr_kinase_cat_dom"/>
</dbReference>
<dbReference type="CDD" id="cd00192">
    <property type="entry name" value="PTKc"/>
    <property type="match status" value="1"/>
</dbReference>
<keyword evidence="4" id="KW-0067">ATP-binding</keyword>
<dbReference type="AlphaFoldDB" id="A0A7D9J9Z4"/>
<dbReference type="InterPro" id="IPR008266">
    <property type="entry name" value="Tyr_kinase_AS"/>
</dbReference>
<dbReference type="InterPro" id="IPR011009">
    <property type="entry name" value="Kinase-like_dom_sf"/>
</dbReference>
<keyword evidence="5" id="KW-0829">Tyrosine-protein kinase</keyword>
<proteinExistence type="predicted"/>
<comment type="caution">
    <text evidence="6">The sequence shown here is derived from an EMBL/GenBank/DDBJ whole genome shotgun (WGS) entry which is preliminary data.</text>
</comment>
<dbReference type="GO" id="GO:0043235">
    <property type="term" value="C:receptor complex"/>
    <property type="evidence" value="ECO:0007669"/>
    <property type="project" value="TreeGrafter"/>
</dbReference>
<dbReference type="Gene3D" id="1.10.510.10">
    <property type="entry name" value="Transferase(Phosphotransferase) domain 1"/>
    <property type="match status" value="1"/>
</dbReference>
<evidence type="ECO:0000256" key="3">
    <source>
        <dbReference type="ARBA" id="ARBA00022777"/>
    </source>
</evidence>
<dbReference type="SUPFAM" id="SSF56112">
    <property type="entry name" value="Protein kinase-like (PK-like)"/>
    <property type="match status" value="1"/>
</dbReference>
<dbReference type="OrthoDB" id="346907at2759"/>
<protein>
    <submittedName>
        <fullName evidence="6">Tyrosine- kinase receptor Tie-1-like isoform X2</fullName>
    </submittedName>
</protein>
<accession>A0A7D9J9Z4</accession>
<dbReference type="PANTHER" id="PTHR24416">
    <property type="entry name" value="TYROSINE-PROTEIN KINASE RECEPTOR"/>
    <property type="match status" value="1"/>
</dbReference>
<evidence type="ECO:0000313" key="6">
    <source>
        <dbReference type="EMBL" id="CAB4025044.1"/>
    </source>
</evidence>
<keyword evidence="2" id="KW-0547">Nucleotide-binding</keyword>
<sequence length="777" mass="88290">NQTNSEGHIFAKPKDPVEKNQKTHAIYSIPCDKGKSALGEHVTSSLGILLHFNMVPGKRQCHTLRIRSAHNKPIFGICRKRLTIIVVKVHVPPKETRTLQVWRTRKTPQSPCKNRENRATVNTEKTMILILIQNTEFYWTTTMHRSDSKIFLAAISPKNVGERGRDDLYFCPPSSFIPGYLKLAFIRTLDEDTVRKLAIRSLRRGIRILKIRLLTGVYMCKGNLILIIYILIYVPMYILWQKSVFSFWLMNHFSLNPRRRGGGVGSVLIIRHTMSYTNEALKNVQYLPTSRLSGDQSVIFEEIIPEPAVRIAVRGKNLKILSAKFKKYRVVMATLEREPAFSAVYVLNPSDRVAQLLERQSSNLKVAGSRPNRGRRHLSACAGFVNIVNSKLRSLNRFNELSFFKTSGREFHTFAPDRLMPIATFLRPIYTTSVLGTPKSGHPYLCLLACKRDKIGTEPIDISLRESVRSPTSLFSSAVEVQKKHMLRMILSKAFFKSKNKTPLIILLSILNELLSKSNIPLKIKHKNHDREGTFHKLAIDNIRVRACSISDIQSLAFCSSPVYVIIEYVSRGDLLGFLRKTRGLVDTTYDVPNHIPQSHLSQCQLLRMACNVAMGMAHLSRNQVIHRDLAARNVLVGENLECKITDFGMARDVKATNYYRKRSRGRIPLKWTAIEALVDDKYTIESDVWSFGILLYEIVTMGGKPYPGMGAGQVLRKLKSGWRMSRPAHVDTSLYEIMLKCWCSSPDDRPSFSILAKTFTDFIIAKSGPIINCTKI</sequence>
<keyword evidence="6" id="KW-0675">Receptor</keyword>
<dbReference type="PANTHER" id="PTHR24416:SF617">
    <property type="entry name" value="RET ONCOGENE, ISOFORM A"/>
    <property type="match status" value="1"/>
</dbReference>
<evidence type="ECO:0000256" key="4">
    <source>
        <dbReference type="ARBA" id="ARBA00022840"/>
    </source>
</evidence>
<evidence type="ECO:0000256" key="1">
    <source>
        <dbReference type="ARBA" id="ARBA00022679"/>
    </source>
</evidence>
<dbReference type="Pfam" id="PF07714">
    <property type="entry name" value="PK_Tyr_Ser-Thr"/>
    <property type="match status" value="1"/>
</dbReference>
<dbReference type="InterPro" id="IPR001245">
    <property type="entry name" value="Ser-Thr/Tyr_kinase_cat_dom"/>
</dbReference>
<feature type="non-terminal residue" evidence="6">
    <location>
        <position position="777"/>
    </location>
</feature>
<reference evidence="6" key="1">
    <citation type="submission" date="2020-04" db="EMBL/GenBank/DDBJ databases">
        <authorList>
            <person name="Alioto T."/>
            <person name="Alioto T."/>
            <person name="Gomez Garrido J."/>
        </authorList>
    </citation>
    <scope>NUCLEOTIDE SEQUENCE</scope>
    <source>
        <strain evidence="6">A484AB</strain>
    </source>
</reference>
<dbReference type="PRINTS" id="PR00109">
    <property type="entry name" value="TYRKINASE"/>
</dbReference>
<dbReference type="GO" id="GO:0005886">
    <property type="term" value="C:plasma membrane"/>
    <property type="evidence" value="ECO:0007669"/>
    <property type="project" value="TreeGrafter"/>
</dbReference>
<name>A0A7D9J9Z4_PARCT</name>
<evidence type="ECO:0000313" key="7">
    <source>
        <dbReference type="Proteomes" id="UP001152795"/>
    </source>
</evidence>
<dbReference type="GO" id="GO:0005524">
    <property type="term" value="F:ATP binding"/>
    <property type="evidence" value="ECO:0007669"/>
    <property type="project" value="UniProtKB-KW"/>
</dbReference>
<organism evidence="6 7">
    <name type="scientific">Paramuricea clavata</name>
    <name type="common">Red gorgonian</name>
    <name type="synonym">Violescent sea-whip</name>
    <dbReference type="NCBI Taxonomy" id="317549"/>
    <lineage>
        <taxon>Eukaryota</taxon>
        <taxon>Metazoa</taxon>
        <taxon>Cnidaria</taxon>
        <taxon>Anthozoa</taxon>
        <taxon>Octocorallia</taxon>
        <taxon>Malacalcyonacea</taxon>
        <taxon>Plexauridae</taxon>
        <taxon>Paramuricea</taxon>
    </lineage>
</organism>
<dbReference type="InterPro" id="IPR050122">
    <property type="entry name" value="RTK"/>
</dbReference>
<keyword evidence="3 6" id="KW-0418">Kinase</keyword>
<dbReference type="GO" id="GO:0004714">
    <property type="term" value="F:transmembrane receptor protein tyrosine kinase activity"/>
    <property type="evidence" value="ECO:0007669"/>
    <property type="project" value="TreeGrafter"/>
</dbReference>
<evidence type="ECO:0000256" key="5">
    <source>
        <dbReference type="ARBA" id="ARBA00023137"/>
    </source>
</evidence>
<dbReference type="GO" id="GO:0007169">
    <property type="term" value="P:cell surface receptor protein tyrosine kinase signaling pathway"/>
    <property type="evidence" value="ECO:0007669"/>
    <property type="project" value="TreeGrafter"/>
</dbReference>
<dbReference type="InterPro" id="IPR000719">
    <property type="entry name" value="Prot_kinase_dom"/>
</dbReference>
<dbReference type="SMART" id="SM00219">
    <property type="entry name" value="TyrKc"/>
    <property type="match status" value="1"/>
</dbReference>
<dbReference type="Proteomes" id="UP001152795">
    <property type="component" value="Unassembled WGS sequence"/>
</dbReference>
<dbReference type="FunFam" id="1.10.510.10:FF:000554">
    <property type="entry name" value="Predicted protein"/>
    <property type="match status" value="1"/>
</dbReference>
<keyword evidence="1" id="KW-0808">Transferase</keyword>
<evidence type="ECO:0000256" key="2">
    <source>
        <dbReference type="ARBA" id="ARBA00022741"/>
    </source>
</evidence>
<dbReference type="EMBL" id="CACRXK020013374">
    <property type="protein sequence ID" value="CAB4025044.1"/>
    <property type="molecule type" value="Genomic_DNA"/>
</dbReference>
<dbReference type="SMART" id="SM00220">
    <property type="entry name" value="S_TKc"/>
    <property type="match status" value="1"/>
</dbReference>
<dbReference type="PROSITE" id="PS50011">
    <property type="entry name" value="PROTEIN_KINASE_DOM"/>
    <property type="match status" value="1"/>
</dbReference>
<gene>
    <name evidence="6" type="ORF">PACLA_8A031706</name>
</gene>